<dbReference type="Gene3D" id="3.40.250.10">
    <property type="entry name" value="Rhodanese-like domain"/>
    <property type="match status" value="1"/>
</dbReference>
<dbReference type="Pfam" id="PF00782">
    <property type="entry name" value="DSPc"/>
    <property type="match status" value="1"/>
</dbReference>
<reference evidence="3" key="1">
    <citation type="journal article" date="2023" name="Mol. Biol. Evol.">
        <title>Third-Generation Sequencing Reveals the Adaptive Role of the Epigenome in Three Deep-Sea Polychaetes.</title>
        <authorList>
            <person name="Perez M."/>
            <person name="Aroh O."/>
            <person name="Sun Y."/>
            <person name="Lan Y."/>
            <person name="Juniper S.K."/>
            <person name="Young C.R."/>
            <person name="Angers B."/>
            <person name="Qian P.Y."/>
        </authorList>
    </citation>
    <scope>NUCLEOTIDE SEQUENCE</scope>
    <source>
        <strain evidence="3">R07B-5</strain>
    </source>
</reference>
<dbReference type="PANTHER" id="PTHR46659">
    <property type="entry name" value="SERINE/THREONINE/TYROSINE-INTERACTING-LIKE PROTEIN 1"/>
    <property type="match status" value="1"/>
</dbReference>
<evidence type="ECO:0000313" key="3">
    <source>
        <dbReference type="EMBL" id="KAK2187444.1"/>
    </source>
</evidence>
<dbReference type="InterPro" id="IPR020422">
    <property type="entry name" value="TYR_PHOSPHATASE_DUAL_dom"/>
</dbReference>
<comment type="caution">
    <text evidence="3">The sequence shown here is derived from an EMBL/GenBank/DDBJ whole genome shotgun (WGS) entry which is preliminary data.</text>
</comment>
<dbReference type="GO" id="GO:0019903">
    <property type="term" value="F:protein phosphatase binding"/>
    <property type="evidence" value="ECO:0007669"/>
    <property type="project" value="TreeGrafter"/>
</dbReference>
<evidence type="ECO:0008006" key="5">
    <source>
        <dbReference type="Google" id="ProtNLM"/>
    </source>
</evidence>
<accession>A0AAD9UFI9</accession>
<dbReference type="SMART" id="SM00450">
    <property type="entry name" value="RHOD"/>
    <property type="match status" value="1"/>
</dbReference>
<dbReference type="InterPro" id="IPR053272">
    <property type="entry name" value="STY_interacting-like"/>
</dbReference>
<dbReference type="AlphaFoldDB" id="A0AAD9UFI9"/>
<dbReference type="InterPro" id="IPR001763">
    <property type="entry name" value="Rhodanese-like_dom"/>
</dbReference>
<organism evidence="3 4">
    <name type="scientific">Ridgeia piscesae</name>
    <name type="common">Tubeworm</name>
    <dbReference type="NCBI Taxonomy" id="27915"/>
    <lineage>
        <taxon>Eukaryota</taxon>
        <taxon>Metazoa</taxon>
        <taxon>Spiralia</taxon>
        <taxon>Lophotrochozoa</taxon>
        <taxon>Annelida</taxon>
        <taxon>Polychaeta</taxon>
        <taxon>Sedentaria</taxon>
        <taxon>Canalipalpata</taxon>
        <taxon>Sabellida</taxon>
        <taxon>Siboglinidae</taxon>
        <taxon>Ridgeia</taxon>
    </lineage>
</organism>
<dbReference type="GO" id="GO:0001691">
    <property type="term" value="F:pseudophosphatase activity"/>
    <property type="evidence" value="ECO:0007669"/>
    <property type="project" value="TreeGrafter"/>
</dbReference>
<dbReference type="SMART" id="SM00195">
    <property type="entry name" value="DSPc"/>
    <property type="match status" value="1"/>
</dbReference>
<name>A0AAD9UFI9_RIDPI</name>
<keyword evidence="4" id="KW-1185">Reference proteome</keyword>
<dbReference type="GO" id="GO:0005739">
    <property type="term" value="C:mitochondrion"/>
    <property type="evidence" value="ECO:0007669"/>
    <property type="project" value="TreeGrafter"/>
</dbReference>
<dbReference type="PANTHER" id="PTHR46659:SF1">
    <property type="entry name" value="SERINE_THREONINE_TYROSINE-INTERACTING-LIKE PROTEIN 1"/>
    <property type="match status" value="1"/>
</dbReference>
<proteinExistence type="predicted"/>
<dbReference type="SUPFAM" id="SSF52799">
    <property type="entry name" value="(Phosphotyrosine protein) phosphatases II"/>
    <property type="match status" value="1"/>
</dbReference>
<dbReference type="SUPFAM" id="SSF52821">
    <property type="entry name" value="Rhodanese/Cell cycle control phosphatase"/>
    <property type="match status" value="1"/>
</dbReference>
<sequence>MEGVRLLTPTQLYNLLNANGLYPMLSDPNYLLLLDARSRASYDESHILTAKKAPTDESGRFMLPYDSELECKLNIVVYDSNTRNLKEETQAFDCAKLLWKFGSRFEVKVLEGGYEDFSALYPYLRTQDVIFMPRGNRRIETYPIEIIPSLLYLGNWRHGNTPYIQKDLKIKGHINCQLEPGSFFKEEGKNLLHIAIEDNIDSDIYSKFQPSCEFIEEKMSRDQAVLVFSHMGLSTSVTIVIAYLMRLYTWSLAEAYTYVQMCKPDIRPNRGFIRELSQWEEGILGEKETDISDPNF</sequence>
<dbReference type="GO" id="GO:2001244">
    <property type="term" value="P:positive regulation of intrinsic apoptotic signaling pathway"/>
    <property type="evidence" value="ECO:0007669"/>
    <property type="project" value="TreeGrafter"/>
</dbReference>
<dbReference type="InterPro" id="IPR000340">
    <property type="entry name" value="Dual-sp_phosphatase_cat-dom"/>
</dbReference>
<dbReference type="FunFam" id="3.90.190.10:FF:000082">
    <property type="entry name" value="Serine/threonine/tyrosine-interacting-like protein 1"/>
    <property type="match status" value="1"/>
</dbReference>
<dbReference type="EMBL" id="JAODUO010000165">
    <property type="protein sequence ID" value="KAK2187444.1"/>
    <property type="molecule type" value="Genomic_DNA"/>
</dbReference>
<dbReference type="Gene3D" id="3.90.190.10">
    <property type="entry name" value="Protein tyrosine phosphatase superfamily"/>
    <property type="match status" value="1"/>
</dbReference>
<evidence type="ECO:0000259" key="2">
    <source>
        <dbReference type="PROSITE" id="PS50206"/>
    </source>
</evidence>
<gene>
    <name evidence="3" type="ORF">NP493_165g04002</name>
</gene>
<evidence type="ECO:0000259" key="1">
    <source>
        <dbReference type="PROSITE" id="PS50054"/>
    </source>
</evidence>
<dbReference type="Proteomes" id="UP001209878">
    <property type="component" value="Unassembled WGS sequence"/>
</dbReference>
<dbReference type="GO" id="GO:0062030">
    <property type="term" value="P:negative regulation of stress granule assembly"/>
    <property type="evidence" value="ECO:0007669"/>
    <property type="project" value="TreeGrafter"/>
</dbReference>
<dbReference type="Pfam" id="PF00581">
    <property type="entry name" value="Rhodanese"/>
    <property type="match status" value="1"/>
</dbReference>
<dbReference type="GO" id="GO:0004864">
    <property type="term" value="F:protein phosphatase inhibitor activity"/>
    <property type="evidence" value="ECO:0007669"/>
    <property type="project" value="TreeGrafter"/>
</dbReference>
<dbReference type="InterPro" id="IPR029021">
    <property type="entry name" value="Prot-tyrosine_phosphatase-like"/>
</dbReference>
<feature type="domain" description="Tyrosine-protein phosphatase" evidence="1">
    <location>
        <begin position="142"/>
        <end position="285"/>
    </location>
</feature>
<dbReference type="InterPro" id="IPR036873">
    <property type="entry name" value="Rhodanese-like_dom_sf"/>
</dbReference>
<dbReference type="PROSITE" id="PS50054">
    <property type="entry name" value="TYR_PHOSPHATASE_DUAL"/>
    <property type="match status" value="1"/>
</dbReference>
<dbReference type="PROSITE" id="PS50206">
    <property type="entry name" value="RHODANESE_3"/>
    <property type="match status" value="1"/>
</dbReference>
<feature type="domain" description="Rhodanese" evidence="2">
    <location>
        <begin position="31"/>
        <end position="126"/>
    </location>
</feature>
<evidence type="ECO:0000313" key="4">
    <source>
        <dbReference type="Proteomes" id="UP001209878"/>
    </source>
</evidence>
<protein>
    <recommendedName>
        <fullName evidence="5">Serine/threonine/tyrosine-interacting-like protein 1</fullName>
    </recommendedName>
</protein>